<keyword evidence="1" id="KW-0812">Transmembrane</keyword>
<dbReference type="EMBL" id="CDNY01000001">
    <property type="protein sequence ID" value="CEN31339.1"/>
    <property type="molecule type" value="Genomic_DNA"/>
</dbReference>
<dbReference type="AlphaFoldDB" id="A0A9P1KYD8"/>
<keyword evidence="1" id="KW-0472">Membrane</keyword>
<organism evidence="2 3">
    <name type="scientific">Paraclostridium sordellii</name>
    <name type="common">Clostridium sordellii</name>
    <dbReference type="NCBI Taxonomy" id="1505"/>
    <lineage>
        <taxon>Bacteria</taxon>
        <taxon>Bacillati</taxon>
        <taxon>Bacillota</taxon>
        <taxon>Clostridia</taxon>
        <taxon>Peptostreptococcales</taxon>
        <taxon>Peptostreptococcaceae</taxon>
        <taxon>Paraclostridium</taxon>
    </lineage>
</organism>
<evidence type="ECO:0000313" key="3">
    <source>
        <dbReference type="Proteomes" id="UP000049685"/>
    </source>
</evidence>
<accession>A0A9P1KYD8</accession>
<evidence type="ECO:0000256" key="1">
    <source>
        <dbReference type="SAM" id="Phobius"/>
    </source>
</evidence>
<protein>
    <submittedName>
        <fullName evidence="2">Uncharacterized protein</fullName>
    </submittedName>
</protein>
<name>A0A9P1KYD8_PARSO</name>
<keyword evidence="1" id="KW-1133">Transmembrane helix</keyword>
<evidence type="ECO:0000313" key="2">
    <source>
        <dbReference type="EMBL" id="CEN31339.1"/>
    </source>
</evidence>
<feature type="transmembrane region" description="Helical" evidence="1">
    <location>
        <begin position="30"/>
        <end position="45"/>
    </location>
</feature>
<reference evidence="3" key="1">
    <citation type="submission" date="2015-01" db="EMBL/GenBank/DDBJ databases">
        <authorList>
            <person name="Aslett A.Martin."/>
            <person name="De Silva Nishadi"/>
        </authorList>
    </citation>
    <scope>NUCLEOTIDE SEQUENCE [LARGE SCALE GENOMIC DNA]</scope>
    <source>
        <strain evidence="3">UMC4404</strain>
    </source>
</reference>
<dbReference type="Proteomes" id="UP000049685">
    <property type="component" value="Unassembled WGS sequence"/>
</dbReference>
<proteinExistence type="predicted"/>
<comment type="caution">
    <text evidence="2">The sequence shown here is derived from an EMBL/GenBank/DDBJ whole genome shotgun (WGS) entry which is preliminary data.</text>
</comment>
<sequence length="71" mass="7972">MIIKLQYILLFIITLSTIYSLCVGDSYTKTGILGIIFLISCILNSKSETKNIIINLTMWLSSIIIVISFVL</sequence>
<feature type="transmembrane region" description="Helical" evidence="1">
    <location>
        <begin position="52"/>
        <end position="70"/>
    </location>
</feature>
<gene>
    <name evidence="2" type="ORF">UMC4404_31711</name>
</gene>